<name>U4L5P4_PYROM</name>
<dbReference type="AlphaFoldDB" id="U4L5P4"/>
<evidence type="ECO:0000256" key="1">
    <source>
        <dbReference type="SAM" id="SignalP"/>
    </source>
</evidence>
<organism evidence="2 3">
    <name type="scientific">Pyronema omphalodes (strain CBS 100304)</name>
    <name type="common">Pyronema confluens</name>
    <dbReference type="NCBI Taxonomy" id="1076935"/>
    <lineage>
        <taxon>Eukaryota</taxon>
        <taxon>Fungi</taxon>
        <taxon>Dikarya</taxon>
        <taxon>Ascomycota</taxon>
        <taxon>Pezizomycotina</taxon>
        <taxon>Pezizomycetes</taxon>
        <taxon>Pezizales</taxon>
        <taxon>Pyronemataceae</taxon>
        <taxon>Pyronema</taxon>
    </lineage>
</organism>
<evidence type="ECO:0000313" key="3">
    <source>
        <dbReference type="Proteomes" id="UP000018144"/>
    </source>
</evidence>
<feature type="signal peptide" evidence="1">
    <location>
        <begin position="1"/>
        <end position="19"/>
    </location>
</feature>
<gene>
    <name evidence="2" type="ORF">PCON_11111</name>
</gene>
<keyword evidence="1" id="KW-0732">Signal</keyword>
<proteinExistence type="predicted"/>
<sequence length="70" mass="7818">MKFTCFLIILPILASSVAASAIPAVDTEPALEARRNCVGDNRICEFRRPCCPGLRCMVLDGWLCRPWPPR</sequence>
<feature type="chain" id="PRO_5004651065" evidence="1">
    <location>
        <begin position="20"/>
        <end position="70"/>
    </location>
</feature>
<evidence type="ECO:0000313" key="2">
    <source>
        <dbReference type="EMBL" id="CCX11517.1"/>
    </source>
</evidence>
<protein>
    <submittedName>
        <fullName evidence="2">Uncharacterized protein</fullName>
    </submittedName>
</protein>
<dbReference type="EMBL" id="HF935626">
    <property type="protein sequence ID" value="CCX11517.1"/>
    <property type="molecule type" value="Genomic_DNA"/>
</dbReference>
<keyword evidence="3" id="KW-1185">Reference proteome</keyword>
<accession>U4L5P4</accession>
<reference evidence="2 3" key="1">
    <citation type="journal article" date="2013" name="PLoS Genet.">
        <title>The genome and development-dependent transcriptomes of Pyronema confluens: a window into fungal evolution.</title>
        <authorList>
            <person name="Traeger S."/>
            <person name="Altegoer F."/>
            <person name="Freitag M."/>
            <person name="Gabaldon T."/>
            <person name="Kempken F."/>
            <person name="Kumar A."/>
            <person name="Marcet-Houben M."/>
            <person name="Poggeler S."/>
            <person name="Stajich J.E."/>
            <person name="Nowrousian M."/>
        </authorList>
    </citation>
    <scope>NUCLEOTIDE SEQUENCE [LARGE SCALE GENOMIC DNA]</scope>
    <source>
        <strain evidence="3">CBS 100304</strain>
        <tissue evidence="2">Vegetative mycelium</tissue>
    </source>
</reference>
<dbReference type="Proteomes" id="UP000018144">
    <property type="component" value="Unassembled WGS sequence"/>
</dbReference>